<dbReference type="InterPro" id="IPR036179">
    <property type="entry name" value="Ig-like_dom_sf"/>
</dbReference>
<organism evidence="1 2">
    <name type="scientific">Chiloscyllium punctatum</name>
    <name type="common">Brownbanded bambooshark</name>
    <name type="synonym">Hemiscyllium punctatum</name>
    <dbReference type="NCBI Taxonomy" id="137246"/>
    <lineage>
        <taxon>Eukaryota</taxon>
        <taxon>Metazoa</taxon>
        <taxon>Chordata</taxon>
        <taxon>Craniata</taxon>
        <taxon>Vertebrata</taxon>
        <taxon>Chondrichthyes</taxon>
        <taxon>Elasmobranchii</taxon>
        <taxon>Galeomorphii</taxon>
        <taxon>Galeoidea</taxon>
        <taxon>Orectolobiformes</taxon>
        <taxon>Hemiscylliidae</taxon>
        <taxon>Chiloscyllium</taxon>
    </lineage>
</organism>
<evidence type="ECO:0000313" key="1">
    <source>
        <dbReference type="EMBL" id="GCC45197.1"/>
    </source>
</evidence>
<sequence>MWLSLSDSIYILRNTQSDSHRLQLYKAEPSEGKVYQEPGTRTGAHTMISHIQLIWPLAFCVAGISGNITMTQSPPVLSVGLGQTATITCTASQSISNYL</sequence>
<name>A0A401TRA8_CHIPU</name>
<evidence type="ECO:0008006" key="3">
    <source>
        <dbReference type="Google" id="ProtNLM"/>
    </source>
</evidence>
<accession>A0A401TRA8</accession>
<dbReference type="Proteomes" id="UP000287033">
    <property type="component" value="Unassembled WGS sequence"/>
</dbReference>
<evidence type="ECO:0000313" key="2">
    <source>
        <dbReference type="Proteomes" id="UP000287033"/>
    </source>
</evidence>
<dbReference type="Gene3D" id="2.60.40.10">
    <property type="entry name" value="Immunoglobulins"/>
    <property type="match status" value="1"/>
</dbReference>
<dbReference type="EMBL" id="BEZZ01159373">
    <property type="protein sequence ID" value="GCC45197.1"/>
    <property type="molecule type" value="Genomic_DNA"/>
</dbReference>
<comment type="caution">
    <text evidence="1">The sequence shown here is derived from an EMBL/GenBank/DDBJ whole genome shotgun (WGS) entry which is preliminary data.</text>
</comment>
<keyword evidence="2" id="KW-1185">Reference proteome</keyword>
<dbReference type="SUPFAM" id="SSF48726">
    <property type="entry name" value="Immunoglobulin"/>
    <property type="match status" value="1"/>
</dbReference>
<gene>
    <name evidence="1" type="ORF">chiPu_0029537</name>
</gene>
<proteinExistence type="predicted"/>
<dbReference type="InterPro" id="IPR013783">
    <property type="entry name" value="Ig-like_fold"/>
</dbReference>
<protein>
    <recommendedName>
        <fullName evidence="3">Immunoglobulin V-set domain-containing protein</fullName>
    </recommendedName>
</protein>
<reference evidence="1 2" key="1">
    <citation type="journal article" date="2018" name="Nat. Ecol. Evol.">
        <title>Shark genomes provide insights into elasmobranch evolution and the origin of vertebrates.</title>
        <authorList>
            <person name="Hara Y"/>
            <person name="Yamaguchi K"/>
            <person name="Onimaru K"/>
            <person name="Kadota M"/>
            <person name="Koyanagi M"/>
            <person name="Keeley SD"/>
            <person name="Tatsumi K"/>
            <person name="Tanaka K"/>
            <person name="Motone F"/>
            <person name="Kageyama Y"/>
            <person name="Nozu R"/>
            <person name="Adachi N"/>
            <person name="Nishimura O"/>
            <person name="Nakagawa R"/>
            <person name="Tanegashima C"/>
            <person name="Kiyatake I"/>
            <person name="Matsumoto R"/>
            <person name="Murakumo K"/>
            <person name="Nishida K"/>
            <person name="Terakita A"/>
            <person name="Kuratani S"/>
            <person name="Sato K"/>
            <person name="Hyodo S Kuraku.S."/>
        </authorList>
    </citation>
    <scope>NUCLEOTIDE SEQUENCE [LARGE SCALE GENOMIC DNA]</scope>
</reference>
<feature type="non-terminal residue" evidence="1">
    <location>
        <position position="99"/>
    </location>
</feature>
<dbReference type="AlphaFoldDB" id="A0A401TRA8"/>